<evidence type="ECO:0000256" key="5">
    <source>
        <dbReference type="ARBA" id="ARBA00024227"/>
    </source>
</evidence>
<reference evidence="8 9" key="1">
    <citation type="submission" date="2023-01" db="EMBL/GenBank/DDBJ databases">
        <title>Novel species of the genus Asticcacaulis isolated from rivers.</title>
        <authorList>
            <person name="Lu H."/>
        </authorList>
    </citation>
    <scope>NUCLEOTIDE SEQUENCE [LARGE SCALE GENOMIC DNA]</scope>
    <source>
        <strain evidence="8 9">BYS171W</strain>
    </source>
</reference>
<keyword evidence="3" id="KW-0067">ATP-binding</keyword>
<dbReference type="EC" id="6.3.4.15" evidence="5"/>
<evidence type="ECO:0000256" key="2">
    <source>
        <dbReference type="ARBA" id="ARBA00022741"/>
    </source>
</evidence>
<dbReference type="Pfam" id="PF03099">
    <property type="entry name" value="BPL_LplA_LipB"/>
    <property type="match status" value="1"/>
</dbReference>
<gene>
    <name evidence="8" type="ORF">PQU92_00640</name>
</gene>
<dbReference type="SUPFAM" id="SSF50037">
    <property type="entry name" value="C-terminal domain of transcriptional repressors"/>
    <property type="match status" value="1"/>
</dbReference>
<dbReference type="InterPro" id="IPR045864">
    <property type="entry name" value="aa-tRNA-synth_II/BPL/LPL"/>
</dbReference>
<evidence type="ECO:0000256" key="3">
    <source>
        <dbReference type="ARBA" id="ARBA00022840"/>
    </source>
</evidence>
<dbReference type="PANTHER" id="PTHR12835">
    <property type="entry name" value="BIOTIN PROTEIN LIGASE"/>
    <property type="match status" value="1"/>
</dbReference>
<evidence type="ECO:0000313" key="9">
    <source>
        <dbReference type="Proteomes" id="UP001214854"/>
    </source>
</evidence>
<organism evidence="8 9">
    <name type="scientific">Asticcacaulis aquaticus</name>
    <dbReference type="NCBI Taxonomy" id="2984212"/>
    <lineage>
        <taxon>Bacteria</taxon>
        <taxon>Pseudomonadati</taxon>
        <taxon>Pseudomonadota</taxon>
        <taxon>Alphaproteobacteria</taxon>
        <taxon>Caulobacterales</taxon>
        <taxon>Caulobacteraceae</taxon>
        <taxon>Asticcacaulis</taxon>
    </lineage>
</organism>
<dbReference type="PANTHER" id="PTHR12835:SF5">
    <property type="entry name" value="BIOTIN--PROTEIN LIGASE"/>
    <property type="match status" value="1"/>
</dbReference>
<evidence type="ECO:0000256" key="6">
    <source>
        <dbReference type="ARBA" id="ARBA00047846"/>
    </source>
</evidence>
<dbReference type="PROSITE" id="PS51733">
    <property type="entry name" value="BPL_LPL_CATALYTIC"/>
    <property type="match status" value="1"/>
</dbReference>
<dbReference type="Proteomes" id="UP001214854">
    <property type="component" value="Unassembled WGS sequence"/>
</dbReference>
<keyword evidence="2" id="KW-0547">Nucleotide-binding</keyword>
<dbReference type="RefSeq" id="WP_272746289.1">
    <property type="nucleotide sequence ID" value="NZ_JAQQKX010000001.1"/>
</dbReference>
<name>A0ABT5HNY2_9CAUL</name>
<dbReference type="Gene3D" id="3.30.930.10">
    <property type="entry name" value="Bira Bifunctional Protein, Domain 2"/>
    <property type="match status" value="1"/>
</dbReference>
<dbReference type="SUPFAM" id="SSF55681">
    <property type="entry name" value="Class II aaRS and biotin synthetases"/>
    <property type="match status" value="1"/>
</dbReference>
<dbReference type="Pfam" id="PF02237">
    <property type="entry name" value="BPL_C"/>
    <property type="match status" value="1"/>
</dbReference>
<keyword evidence="4" id="KW-0092">Biotin</keyword>
<accession>A0ABT5HNY2</accession>
<dbReference type="InterPro" id="IPR004143">
    <property type="entry name" value="BPL_LPL_catalytic"/>
</dbReference>
<evidence type="ECO:0000313" key="8">
    <source>
        <dbReference type="EMBL" id="MDC7681768.1"/>
    </source>
</evidence>
<keyword evidence="1 8" id="KW-0436">Ligase</keyword>
<evidence type="ECO:0000259" key="7">
    <source>
        <dbReference type="PROSITE" id="PS51733"/>
    </source>
</evidence>
<dbReference type="InterPro" id="IPR003142">
    <property type="entry name" value="BPL_C"/>
</dbReference>
<protein>
    <recommendedName>
        <fullName evidence="5">biotin--[biotin carboxyl-carrier protein] ligase</fullName>
        <ecNumber evidence="5">6.3.4.15</ecNumber>
    </recommendedName>
</protein>
<proteinExistence type="predicted"/>
<dbReference type="InterPro" id="IPR004408">
    <property type="entry name" value="Biotin_CoA_COase_ligase"/>
</dbReference>
<dbReference type="EMBL" id="JAQQKX010000001">
    <property type="protein sequence ID" value="MDC7681768.1"/>
    <property type="molecule type" value="Genomic_DNA"/>
</dbReference>
<comment type="caution">
    <text evidence="8">The sequence shown here is derived from an EMBL/GenBank/DDBJ whole genome shotgun (WGS) entry which is preliminary data.</text>
</comment>
<keyword evidence="9" id="KW-1185">Reference proteome</keyword>
<evidence type="ECO:0000256" key="1">
    <source>
        <dbReference type="ARBA" id="ARBA00022598"/>
    </source>
</evidence>
<sequence>MTIDIYDSLPSTQLEALSRLGSMLFGPGWIQARQQTAGVGRMGRSWAGISGNLMASWYGVLPVELRHVTQLSFVTALAVTDLLRPLVASPNSLKIKWPNDVLYDGRKLCGILVQTEALDDGLGIVIGIGINVTDAPDLEAYNTTALNAISREPHDAIGLLQRLDPIFTARLSNWQKDGFEATAQEWLARAYGRDRICLINHENTPVEGTILGLDGFGALRIEDHHGHIHTVSSGSVTYTDTPCS</sequence>
<comment type="catalytic activity">
    <reaction evidence="6">
        <text>biotin + L-lysyl-[protein] + ATP = N(6)-biotinyl-L-lysyl-[protein] + AMP + diphosphate + H(+)</text>
        <dbReference type="Rhea" id="RHEA:11756"/>
        <dbReference type="Rhea" id="RHEA-COMP:9752"/>
        <dbReference type="Rhea" id="RHEA-COMP:10505"/>
        <dbReference type="ChEBI" id="CHEBI:15378"/>
        <dbReference type="ChEBI" id="CHEBI:29969"/>
        <dbReference type="ChEBI" id="CHEBI:30616"/>
        <dbReference type="ChEBI" id="CHEBI:33019"/>
        <dbReference type="ChEBI" id="CHEBI:57586"/>
        <dbReference type="ChEBI" id="CHEBI:83144"/>
        <dbReference type="ChEBI" id="CHEBI:456215"/>
        <dbReference type="EC" id="6.3.4.15"/>
    </reaction>
</comment>
<feature type="domain" description="BPL/LPL catalytic" evidence="7">
    <location>
        <begin position="1"/>
        <end position="175"/>
    </location>
</feature>
<evidence type="ECO:0000256" key="4">
    <source>
        <dbReference type="ARBA" id="ARBA00023267"/>
    </source>
</evidence>
<dbReference type="Gene3D" id="2.30.30.100">
    <property type="match status" value="1"/>
</dbReference>
<dbReference type="InterPro" id="IPR008988">
    <property type="entry name" value="Transcriptional_repressor_C"/>
</dbReference>
<dbReference type="GO" id="GO:0004077">
    <property type="term" value="F:biotin--[biotin carboxyl-carrier protein] ligase activity"/>
    <property type="evidence" value="ECO:0007669"/>
    <property type="project" value="UniProtKB-EC"/>
</dbReference>
<dbReference type="NCBIfam" id="TIGR00121">
    <property type="entry name" value="birA_ligase"/>
    <property type="match status" value="1"/>
</dbReference>